<organism evidence="2 3">
    <name type="scientific">Hibiscus syriacus</name>
    <name type="common">Rose of Sharon</name>
    <dbReference type="NCBI Taxonomy" id="106335"/>
    <lineage>
        <taxon>Eukaryota</taxon>
        <taxon>Viridiplantae</taxon>
        <taxon>Streptophyta</taxon>
        <taxon>Embryophyta</taxon>
        <taxon>Tracheophyta</taxon>
        <taxon>Spermatophyta</taxon>
        <taxon>Magnoliopsida</taxon>
        <taxon>eudicotyledons</taxon>
        <taxon>Gunneridae</taxon>
        <taxon>Pentapetalae</taxon>
        <taxon>rosids</taxon>
        <taxon>malvids</taxon>
        <taxon>Malvales</taxon>
        <taxon>Malvaceae</taxon>
        <taxon>Malvoideae</taxon>
        <taxon>Hibiscus</taxon>
    </lineage>
</organism>
<dbReference type="AlphaFoldDB" id="A0A6A2Y194"/>
<sequence length="194" mass="21738">MLLCLYLMENASLKQKPTWNLFLVILPPTLYLGYGVFYLKISNATNANKSSSDSENIAGPNSSEADDVSANIQLQILGQDRHLLKYCSHMQNLQYAKVHRTTPPLKHSQETNVGGRRLFSRAAGAIFNQNGIRPGSVWDRLGKPTENDTSVKHVNEFVNMKANVGQNLQWIGQNTWIPSVLNGEVKEICHRTVM</sequence>
<gene>
    <name evidence="2" type="ORF">F3Y22_tig00112632pilonHSYRG00030</name>
</gene>
<keyword evidence="1" id="KW-0812">Transmembrane</keyword>
<dbReference type="EMBL" id="VEPZ02001620">
    <property type="protein sequence ID" value="KAE8665329.1"/>
    <property type="molecule type" value="Genomic_DNA"/>
</dbReference>
<keyword evidence="1" id="KW-1133">Transmembrane helix</keyword>
<name>A0A6A2Y194_HIBSY</name>
<accession>A0A6A2Y194</accession>
<reference evidence="2" key="1">
    <citation type="submission" date="2019-09" db="EMBL/GenBank/DDBJ databases">
        <title>Draft genome information of white flower Hibiscus syriacus.</title>
        <authorList>
            <person name="Kim Y.-M."/>
        </authorList>
    </citation>
    <scope>NUCLEOTIDE SEQUENCE [LARGE SCALE GENOMIC DNA]</scope>
    <source>
        <strain evidence="2">YM2019G1</strain>
    </source>
</reference>
<evidence type="ECO:0000313" key="2">
    <source>
        <dbReference type="EMBL" id="KAE8665329.1"/>
    </source>
</evidence>
<evidence type="ECO:0000313" key="3">
    <source>
        <dbReference type="Proteomes" id="UP000436088"/>
    </source>
</evidence>
<feature type="transmembrane region" description="Helical" evidence="1">
    <location>
        <begin position="20"/>
        <end position="39"/>
    </location>
</feature>
<keyword evidence="1" id="KW-0472">Membrane</keyword>
<proteinExistence type="predicted"/>
<dbReference type="Proteomes" id="UP000436088">
    <property type="component" value="Unassembled WGS sequence"/>
</dbReference>
<comment type="caution">
    <text evidence="2">The sequence shown here is derived from an EMBL/GenBank/DDBJ whole genome shotgun (WGS) entry which is preliminary data.</text>
</comment>
<keyword evidence="3" id="KW-1185">Reference proteome</keyword>
<evidence type="ECO:0000256" key="1">
    <source>
        <dbReference type="SAM" id="Phobius"/>
    </source>
</evidence>
<protein>
    <submittedName>
        <fullName evidence="2">Uncharacterized protein</fullName>
    </submittedName>
</protein>